<feature type="region of interest" description="Disordered" evidence="1">
    <location>
        <begin position="266"/>
        <end position="294"/>
    </location>
</feature>
<dbReference type="Proteomes" id="UP000695000">
    <property type="component" value="Unplaced"/>
</dbReference>
<gene>
    <name evidence="3" type="primary">LOC108566826</name>
</gene>
<evidence type="ECO:0000256" key="1">
    <source>
        <dbReference type="SAM" id="MobiDB-lite"/>
    </source>
</evidence>
<feature type="region of interest" description="Disordered" evidence="1">
    <location>
        <begin position="172"/>
        <end position="236"/>
    </location>
</feature>
<evidence type="ECO:0000313" key="3">
    <source>
        <dbReference type="RefSeq" id="XP_017782381.1"/>
    </source>
</evidence>
<feature type="compositionally biased region" description="Basic and acidic residues" evidence="1">
    <location>
        <begin position="177"/>
        <end position="223"/>
    </location>
</feature>
<evidence type="ECO:0000313" key="2">
    <source>
        <dbReference type="Proteomes" id="UP000695000"/>
    </source>
</evidence>
<dbReference type="GeneID" id="108566826"/>
<reference evidence="3" key="1">
    <citation type="submission" date="2025-08" db="UniProtKB">
        <authorList>
            <consortium name="RefSeq"/>
        </authorList>
    </citation>
    <scope>IDENTIFICATION</scope>
    <source>
        <tissue evidence="3">Whole Larva</tissue>
    </source>
</reference>
<accession>A0ABM1N6D1</accession>
<feature type="compositionally biased region" description="Polar residues" evidence="1">
    <location>
        <begin position="607"/>
        <end position="625"/>
    </location>
</feature>
<feature type="compositionally biased region" description="Basic and acidic residues" evidence="1">
    <location>
        <begin position="590"/>
        <end position="602"/>
    </location>
</feature>
<feature type="compositionally biased region" description="Basic and acidic residues" evidence="1">
    <location>
        <begin position="630"/>
        <end position="639"/>
    </location>
</feature>
<feature type="compositionally biased region" description="Basic and acidic residues" evidence="1">
    <location>
        <begin position="284"/>
        <end position="294"/>
    </location>
</feature>
<feature type="region of interest" description="Disordered" evidence="1">
    <location>
        <begin position="586"/>
        <end position="647"/>
    </location>
</feature>
<name>A0ABM1N6D1_NICVS</name>
<keyword evidence="2" id="KW-1185">Reference proteome</keyword>
<sequence length="671" mass="76785">MNLDLPESSELKKNKRNRMLERLTVQNMPIVDIQRELVIQKVLHINIIPEVPPKDYTMASNNICYIECSSGKEVKEDLDRSLLRDEISRNISFIDEARKSSKSVPVKMPSKGEDVVKRIDGIAESIKTDLKLIHQTRYKPELNMVEELFMNINQSPKESKVDQEYDKSDTSVLVYKYSDEPKLNEREDQTLNEEAKKKPLTENENVEAKDKQTRNQKEPNLNEKEEEETLNEEMSLTEKENIEEIDELPYEENEQSLIKDVIVEESQSKETKSGQSIEVSFTEPELREFQQDDDFEIRWRDNNYKDDDDDDDDEPDICICQGAYDPRTNRFPSTIYAVDELVCFCEEKIEAVKEKANESKMNLESIVSCITDEIVESGKVKTTKKEKKSKGKSGCSKIFKHKNVEDYDSDQYVLVHDVSAQVSIDSISQKPVEQQAVKFHDHNFESYGNANFDSLKNKMDKKPIDIIKRKSQYIFSTMGSMDPKQRASMIKRKSIVRRADHGSITSSIYPVHVELDSPDVTKILGPKSFKSSESVILLDELMPKNNPVGDTTSLQKYYKPCKDVKCVNENPGRKLKVQRNIATETLATNTDRKDESISEGEVKLGGNLSNGECPSPKKNTSKASTKGSSRKTERSESSRGRQVVHNKNWVSFYYSKSSPSGVPHINSRSSK</sequence>
<protein>
    <submittedName>
        <fullName evidence="3">MATH and LRR domain-containing protein PFE0570w-like</fullName>
    </submittedName>
</protein>
<organism evidence="2 3">
    <name type="scientific">Nicrophorus vespilloides</name>
    <name type="common">Boreal carrion beetle</name>
    <dbReference type="NCBI Taxonomy" id="110193"/>
    <lineage>
        <taxon>Eukaryota</taxon>
        <taxon>Metazoa</taxon>
        <taxon>Ecdysozoa</taxon>
        <taxon>Arthropoda</taxon>
        <taxon>Hexapoda</taxon>
        <taxon>Insecta</taxon>
        <taxon>Pterygota</taxon>
        <taxon>Neoptera</taxon>
        <taxon>Endopterygota</taxon>
        <taxon>Coleoptera</taxon>
        <taxon>Polyphaga</taxon>
        <taxon>Staphyliniformia</taxon>
        <taxon>Silphidae</taxon>
        <taxon>Nicrophorinae</taxon>
        <taxon>Nicrophorus</taxon>
    </lineage>
</organism>
<proteinExistence type="predicted"/>
<dbReference type="RefSeq" id="XP_017782381.1">
    <property type="nucleotide sequence ID" value="XM_017926892.1"/>
</dbReference>